<evidence type="ECO:0000256" key="2">
    <source>
        <dbReference type="ARBA" id="ARBA00023231"/>
    </source>
</evidence>
<feature type="domain" description="Nitrogenase/oxidoreductase component 1" evidence="4">
    <location>
        <begin position="30"/>
        <end position="447"/>
    </location>
</feature>
<dbReference type="InParanoid" id="A0A146G687"/>
<dbReference type="AlphaFoldDB" id="A0A146G687"/>
<dbReference type="GO" id="GO:0016163">
    <property type="term" value="F:nitrogenase activity"/>
    <property type="evidence" value="ECO:0007669"/>
    <property type="project" value="InterPro"/>
</dbReference>
<evidence type="ECO:0000256" key="1">
    <source>
        <dbReference type="ARBA" id="ARBA00011002"/>
    </source>
</evidence>
<dbReference type="Gene3D" id="1.20.89.10">
    <property type="entry name" value="Nitrogenase Molybdenum-iron Protein, subunit B, domain 4"/>
    <property type="match status" value="1"/>
</dbReference>
<dbReference type="Proteomes" id="UP000076023">
    <property type="component" value="Unassembled WGS sequence"/>
</dbReference>
<keyword evidence="2 3" id="KW-0535">Nitrogen fixation</keyword>
<name>A0A146G687_TERSA</name>
<sequence>MIEEFSLAEEPQSRDLSHCTAATRNACKLCTPLGACLVFRGIQGAIPFLHGSQGCSTYIRRYLISHFREPMDIAASNFNEDSAVFGGAKNLHAGLKNVSRQYKPAMIGVATTCLSETIGEDMAALLLDCRRAIPDLPPVVHVSTASYRGSHIDGFHDAVTALIDQLVLPPDPHGGVNLLPGMLSTADLRHLRELVEAFGLPVTMLPDYSDTLDGPTWMDYEALPEGGTSVEAIRRMSGARATLEFGDTLRFTRRTAATNLAERFGVVRENLGTPIGLRATEAMIQALERISGRPCPTAITAERGRLLDSMVDAHKVVFGKRAVVYGEADLVIGLTSFLCEIGVEPVLCASGGKSEHFPTALRVAVPELPSTCVVRDNMDFVDIDAVGKELKPDILIGNSKGYGMARALDIPLVRAGFPIHDRLGGQRVLHVGYRGAQQFYDQIVNTFLARKQEKSTVGYSYL</sequence>
<protein>
    <submittedName>
        <fullName evidence="5">Nitrogenase molybdenum-iron protein NifN</fullName>
    </submittedName>
</protein>
<proteinExistence type="inferred from homology"/>
<evidence type="ECO:0000259" key="4">
    <source>
        <dbReference type="Pfam" id="PF00148"/>
    </source>
</evidence>
<comment type="similarity">
    <text evidence="1 3">Belongs to the NifD/NifK/NifE/NifN family.</text>
</comment>
<organism evidence="5 6">
    <name type="scientific">Terrimicrobium sacchariphilum</name>
    <dbReference type="NCBI Taxonomy" id="690879"/>
    <lineage>
        <taxon>Bacteria</taxon>
        <taxon>Pseudomonadati</taxon>
        <taxon>Verrucomicrobiota</taxon>
        <taxon>Terrimicrobiia</taxon>
        <taxon>Terrimicrobiales</taxon>
        <taxon>Terrimicrobiaceae</taxon>
        <taxon>Terrimicrobium</taxon>
    </lineage>
</organism>
<dbReference type="Gene3D" id="3.40.50.1980">
    <property type="entry name" value="Nitrogenase molybdenum iron protein domain"/>
    <property type="match status" value="3"/>
</dbReference>
<evidence type="ECO:0000313" key="5">
    <source>
        <dbReference type="EMBL" id="GAT32893.1"/>
    </source>
</evidence>
<reference evidence="6" key="1">
    <citation type="journal article" date="2017" name="Genome Announc.">
        <title>Draft Genome Sequence of Terrimicrobium sacchariphilum NM-5T, a Facultative Anaerobic Soil Bacterium of the Class Spartobacteria.</title>
        <authorList>
            <person name="Qiu Y.L."/>
            <person name="Tourlousse D.M."/>
            <person name="Matsuura N."/>
            <person name="Ohashi A."/>
            <person name="Sekiguchi Y."/>
        </authorList>
    </citation>
    <scope>NUCLEOTIDE SEQUENCE [LARGE SCALE GENOMIC DNA]</scope>
    <source>
        <strain evidence="6">NM-5</strain>
    </source>
</reference>
<gene>
    <name evidence="5" type="ORF">TSACC_21295</name>
</gene>
<dbReference type="InterPro" id="IPR050152">
    <property type="entry name" value="ChlB/BchB/BchZ"/>
</dbReference>
<dbReference type="EMBL" id="BDCO01000002">
    <property type="protein sequence ID" value="GAT32893.1"/>
    <property type="molecule type" value="Genomic_DNA"/>
</dbReference>
<evidence type="ECO:0000256" key="3">
    <source>
        <dbReference type="RuleBase" id="RU004021"/>
    </source>
</evidence>
<accession>A0A146G687</accession>
<dbReference type="SUPFAM" id="SSF53807">
    <property type="entry name" value="Helical backbone' metal receptor"/>
    <property type="match status" value="1"/>
</dbReference>
<dbReference type="RefSeq" id="WP_075078692.1">
    <property type="nucleotide sequence ID" value="NZ_BDCO01000002.1"/>
</dbReference>
<comment type="caution">
    <text evidence="5">The sequence shown here is derived from an EMBL/GenBank/DDBJ whole genome shotgun (WGS) entry which is preliminary data.</text>
</comment>
<evidence type="ECO:0000313" key="6">
    <source>
        <dbReference type="Proteomes" id="UP000076023"/>
    </source>
</evidence>
<keyword evidence="6" id="KW-1185">Reference proteome</keyword>
<dbReference type="InterPro" id="IPR000318">
    <property type="entry name" value="Nase_comp1_CS"/>
</dbReference>
<dbReference type="PANTHER" id="PTHR33712">
    <property type="entry name" value="LIGHT-INDEPENDENT PROTOCHLOROPHYLLIDE REDUCTASE SUBUNIT B"/>
    <property type="match status" value="1"/>
</dbReference>
<dbReference type="STRING" id="690879.TSACC_21295"/>
<dbReference type="InterPro" id="IPR000510">
    <property type="entry name" value="Nase/OxRdtase_comp1"/>
</dbReference>
<dbReference type="OrthoDB" id="9800746at2"/>
<dbReference type="PANTHER" id="PTHR33712:SF7">
    <property type="entry name" value="LIGHT-INDEPENDENT PROTOCHLOROPHYLLIDE REDUCTASE SUBUNIT B"/>
    <property type="match status" value="1"/>
</dbReference>
<dbReference type="PROSITE" id="PS00699">
    <property type="entry name" value="NITROGENASE_1_1"/>
    <property type="match status" value="1"/>
</dbReference>
<dbReference type="Pfam" id="PF00148">
    <property type="entry name" value="Oxidored_nitro"/>
    <property type="match status" value="1"/>
</dbReference>